<reference evidence="3 4" key="1">
    <citation type="journal article" date="2020" name="Nat. Food">
        <title>A phased Vanilla planifolia genome enables genetic improvement of flavour and production.</title>
        <authorList>
            <person name="Hasing T."/>
            <person name="Tang H."/>
            <person name="Brym M."/>
            <person name="Khazi F."/>
            <person name="Huang T."/>
            <person name="Chambers A.H."/>
        </authorList>
    </citation>
    <scope>NUCLEOTIDE SEQUENCE [LARGE SCALE GENOMIC DNA]</scope>
    <source>
        <tissue evidence="3">Leaf</tissue>
    </source>
</reference>
<comment type="caution">
    <text evidence="3">The sequence shown here is derived from an EMBL/GenBank/DDBJ whole genome shotgun (WGS) entry which is preliminary data.</text>
</comment>
<evidence type="ECO:0000259" key="2">
    <source>
        <dbReference type="Pfam" id="PF07985"/>
    </source>
</evidence>
<dbReference type="Pfam" id="PF07985">
    <property type="entry name" value="SRR1"/>
    <property type="match status" value="1"/>
</dbReference>
<dbReference type="OrthoDB" id="747893at2759"/>
<dbReference type="GO" id="GO:0005737">
    <property type="term" value="C:cytoplasm"/>
    <property type="evidence" value="ECO:0007669"/>
    <property type="project" value="TreeGrafter"/>
</dbReference>
<dbReference type="PANTHER" id="PTHR28626:SF3">
    <property type="entry name" value="SRR1-LIKE PROTEIN"/>
    <property type="match status" value="1"/>
</dbReference>
<evidence type="ECO:0000313" key="4">
    <source>
        <dbReference type="Proteomes" id="UP000636800"/>
    </source>
</evidence>
<evidence type="ECO:0000256" key="1">
    <source>
        <dbReference type="ARBA" id="ARBA00009856"/>
    </source>
</evidence>
<gene>
    <name evidence="3" type="ORF">HPP92_014864</name>
</gene>
<keyword evidence="4" id="KW-1185">Reference proteome</keyword>
<accession>A0A835QSF7</accession>
<dbReference type="InterPro" id="IPR012942">
    <property type="entry name" value="SRR1-like"/>
</dbReference>
<name>A0A835QSF7_VANPL</name>
<sequence>MEELETIIKSEPEVLKSISRTLRNPHASLNLVVYGLGSLEAMYSSQYGLTFMLLLKRHLELPIGAIDHQVWHQSLLSGRRVVEKPTIFFVPRLPFSLVGYIFEANLSDTQLNKLIFLGAAHFDKRETNGDLQFSFYHLEFEEAIIHCKIRNQPKSCIKQKIVAYLHHKRQTDKKLLQAVQTEKKFKVEQLYRYIYAAPER</sequence>
<protein>
    <recommendedName>
        <fullName evidence="2">SRR1-like domain-containing protein</fullName>
    </recommendedName>
</protein>
<comment type="similarity">
    <text evidence="1">Belongs to the SRR1 family.</text>
</comment>
<proteinExistence type="inferred from homology"/>
<feature type="domain" description="SRR1-like" evidence="2">
    <location>
        <begin position="26"/>
        <end position="139"/>
    </location>
</feature>
<dbReference type="Proteomes" id="UP000636800">
    <property type="component" value="Chromosome 7"/>
</dbReference>
<dbReference type="InterPro" id="IPR040044">
    <property type="entry name" value="SRR1L"/>
</dbReference>
<dbReference type="PANTHER" id="PTHR28626">
    <property type="entry name" value="SRR1-LIKE PROTEIN"/>
    <property type="match status" value="1"/>
</dbReference>
<dbReference type="EMBL" id="JADCNL010000007">
    <property type="protein sequence ID" value="KAG0473007.1"/>
    <property type="molecule type" value="Genomic_DNA"/>
</dbReference>
<organism evidence="3 4">
    <name type="scientific">Vanilla planifolia</name>
    <name type="common">Vanilla</name>
    <dbReference type="NCBI Taxonomy" id="51239"/>
    <lineage>
        <taxon>Eukaryota</taxon>
        <taxon>Viridiplantae</taxon>
        <taxon>Streptophyta</taxon>
        <taxon>Embryophyta</taxon>
        <taxon>Tracheophyta</taxon>
        <taxon>Spermatophyta</taxon>
        <taxon>Magnoliopsida</taxon>
        <taxon>Liliopsida</taxon>
        <taxon>Asparagales</taxon>
        <taxon>Orchidaceae</taxon>
        <taxon>Vanilloideae</taxon>
        <taxon>Vanilleae</taxon>
        <taxon>Vanilla</taxon>
    </lineage>
</organism>
<evidence type="ECO:0000313" key="3">
    <source>
        <dbReference type="EMBL" id="KAG0473007.1"/>
    </source>
</evidence>
<dbReference type="GO" id="GO:0005634">
    <property type="term" value="C:nucleus"/>
    <property type="evidence" value="ECO:0007669"/>
    <property type="project" value="TreeGrafter"/>
</dbReference>
<dbReference type="AlphaFoldDB" id="A0A835QSF7"/>